<accession>A0A1Y2EBH0</accession>
<feature type="non-terminal residue" evidence="1">
    <location>
        <position position="54"/>
    </location>
</feature>
<protein>
    <submittedName>
        <fullName evidence="1">Uncharacterized protein</fullName>
    </submittedName>
</protein>
<name>A0A1Y2EBH0_9PEZI</name>
<sequence>MLDHMHACDPIKFMIKSSPPGTESTCSCFIEAASSHFRIAKSLLNTLRIMFSGL</sequence>
<proteinExistence type="predicted"/>
<evidence type="ECO:0000313" key="1">
    <source>
        <dbReference type="EMBL" id="ORY68902.1"/>
    </source>
</evidence>
<evidence type="ECO:0000313" key="2">
    <source>
        <dbReference type="Proteomes" id="UP000193689"/>
    </source>
</evidence>
<dbReference type="AlphaFoldDB" id="A0A1Y2EBH0"/>
<dbReference type="EMBL" id="MCFJ01000003">
    <property type="protein sequence ID" value="ORY68902.1"/>
    <property type="molecule type" value="Genomic_DNA"/>
</dbReference>
<reference evidence="1 2" key="1">
    <citation type="submission" date="2016-07" db="EMBL/GenBank/DDBJ databases">
        <title>Pervasive Adenine N6-methylation of Active Genes in Fungi.</title>
        <authorList>
            <consortium name="DOE Joint Genome Institute"/>
            <person name="Mondo S.J."/>
            <person name="Dannebaum R.O."/>
            <person name="Kuo R.C."/>
            <person name="Labutti K."/>
            <person name="Haridas S."/>
            <person name="Kuo A."/>
            <person name="Salamov A."/>
            <person name="Ahrendt S.R."/>
            <person name="Lipzen A."/>
            <person name="Sullivan W."/>
            <person name="Andreopoulos W.B."/>
            <person name="Clum A."/>
            <person name="Lindquist E."/>
            <person name="Daum C."/>
            <person name="Ramamoorthy G.K."/>
            <person name="Gryganskyi A."/>
            <person name="Culley D."/>
            <person name="Magnuson J.K."/>
            <person name="James T.Y."/>
            <person name="O'Malley M.A."/>
            <person name="Stajich J.E."/>
            <person name="Spatafora J.W."/>
            <person name="Visel A."/>
            <person name="Grigoriev I.V."/>
        </authorList>
    </citation>
    <scope>NUCLEOTIDE SEQUENCE [LARGE SCALE GENOMIC DNA]</scope>
    <source>
        <strain evidence="1 2">CBS 129021</strain>
    </source>
</reference>
<dbReference type="Proteomes" id="UP000193689">
    <property type="component" value="Unassembled WGS sequence"/>
</dbReference>
<dbReference type="RefSeq" id="XP_040719189.1">
    <property type="nucleotide sequence ID" value="XM_040859674.1"/>
</dbReference>
<gene>
    <name evidence="1" type="ORF">BCR38DRAFT_424645</name>
</gene>
<dbReference type="InParanoid" id="A0A1Y2EBH0"/>
<comment type="caution">
    <text evidence="1">The sequence shown here is derived from an EMBL/GenBank/DDBJ whole genome shotgun (WGS) entry which is preliminary data.</text>
</comment>
<organism evidence="1 2">
    <name type="scientific">Pseudomassariella vexata</name>
    <dbReference type="NCBI Taxonomy" id="1141098"/>
    <lineage>
        <taxon>Eukaryota</taxon>
        <taxon>Fungi</taxon>
        <taxon>Dikarya</taxon>
        <taxon>Ascomycota</taxon>
        <taxon>Pezizomycotina</taxon>
        <taxon>Sordariomycetes</taxon>
        <taxon>Xylariomycetidae</taxon>
        <taxon>Amphisphaeriales</taxon>
        <taxon>Pseudomassariaceae</taxon>
        <taxon>Pseudomassariella</taxon>
    </lineage>
</organism>
<keyword evidence="2" id="KW-1185">Reference proteome</keyword>
<dbReference type="GeneID" id="63775886"/>